<dbReference type="InterPro" id="IPR052823">
    <property type="entry name" value="SXP/RAL-2_related"/>
</dbReference>
<dbReference type="WBParaSite" id="ALUE_0001362701-mRNA-1">
    <property type="protein sequence ID" value="ALUE_0001362701-mRNA-1"/>
    <property type="gene ID" value="ALUE_0001362701"/>
</dbReference>
<keyword evidence="1" id="KW-0732">Signal</keyword>
<dbReference type="PANTHER" id="PTHR21593:SF37">
    <property type="entry name" value="DUF148 DOMAIN-CONTAINING PROTEIN"/>
    <property type="match status" value="1"/>
</dbReference>
<dbReference type="InterPro" id="IPR003677">
    <property type="entry name" value="ANIS5_cation-bd"/>
</dbReference>
<evidence type="ECO:0000313" key="4">
    <source>
        <dbReference type="WBParaSite" id="ALUE_0001362701-mRNA-1"/>
    </source>
</evidence>
<evidence type="ECO:0000256" key="1">
    <source>
        <dbReference type="SAM" id="SignalP"/>
    </source>
</evidence>
<protein>
    <submittedName>
        <fullName evidence="4">ANIS5_cation-bd domain-containing protein</fullName>
    </submittedName>
</protein>
<feature type="signal peptide" evidence="1">
    <location>
        <begin position="1"/>
        <end position="19"/>
    </location>
</feature>
<evidence type="ECO:0000259" key="2">
    <source>
        <dbReference type="Pfam" id="PF02520"/>
    </source>
</evidence>
<dbReference type="AlphaFoldDB" id="A0A0M3I8F9"/>
<keyword evidence="3" id="KW-1185">Reference proteome</keyword>
<sequence>MYAAILLTLVAISFYGIRAEDDEPTTLPPMEPCPKTWQALQPKFLTEVTEEARERFDAIIADKSLSIAESEDKLSKWAAEQGEQIQSQFDDAKKKLQSMFAKEKEAIANSSLSDAAKQAFAKINVIIEDKRQTAEQHAQQIKAFMDSLSEDVRNEMKEFMKSEVGNAIEKIKNELH</sequence>
<evidence type="ECO:0000313" key="3">
    <source>
        <dbReference type="Proteomes" id="UP000036681"/>
    </source>
</evidence>
<accession>A0A0M3I8F9</accession>
<proteinExistence type="predicted"/>
<organism evidence="3 4">
    <name type="scientific">Ascaris lumbricoides</name>
    <name type="common">Giant roundworm</name>
    <dbReference type="NCBI Taxonomy" id="6252"/>
    <lineage>
        <taxon>Eukaryota</taxon>
        <taxon>Metazoa</taxon>
        <taxon>Ecdysozoa</taxon>
        <taxon>Nematoda</taxon>
        <taxon>Chromadorea</taxon>
        <taxon>Rhabditida</taxon>
        <taxon>Spirurina</taxon>
        <taxon>Ascaridomorpha</taxon>
        <taxon>Ascaridoidea</taxon>
        <taxon>Ascarididae</taxon>
        <taxon>Ascaris</taxon>
    </lineage>
</organism>
<dbReference type="PANTHER" id="PTHR21593">
    <property type="entry name" value="PRION-LIKE- Q/N-RICH -DOMAIN-BEARING PROTEIN PROTEIN"/>
    <property type="match status" value="1"/>
</dbReference>
<dbReference type="SUPFAM" id="SSF58113">
    <property type="entry name" value="Apolipoprotein A-I"/>
    <property type="match status" value="1"/>
</dbReference>
<reference evidence="4" key="1">
    <citation type="submission" date="2017-02" db="UniProtKB">
        <authorList>
            <consortium name="WormBaseParasite"/>
        </authorList>
    </citation>
    <scope>IDENTIFICATION</scope>
</reference>
<feature type="domain" description="SXP/RAL-2 family protein Ani s 5-like cation-binding" evidence="2">
    <location>
        <begin position="51"/>
        <end position="153"/>
    </location>
</feature>
<feature type="chain" id="PRO_5005657067" evidence="1">
    <location>
        <begin position="20"/>
        <end position="176"/>
    </location>
</feature>
<name>A0A0M3I8F9_ASCLU</name>
<dbReference type="Proteomes" id="UP000036681">
    <property type="component" value="Unplaced"/>
</dbReference>
<dbReference type="Pfam" id="PF02520">
    <property type="entry name" value="ANIS5_cation-bd"/>
    <property type="match status" value="1"/>
</dbReference>